<dbReference type="InterPro" id="IPR017907">
    <property type="entry name" value="Znf_RING_CS"/>
</dbReference>
<dbReference type="InterPro" id="IPR018957">
    <property type="entry name" value="Znf_C3HC4_RING-type"/>
</dbReference>
<dbReference type="InterPro" id="IPR000315">
    <property type="entry name" value="Znf_B-box"/>
</dbReference>
<dbReference type="Pfam" id="PF00097">
    <property type="entry name" value="zf-C3HC4"/>
    <property type="match status" value="1"/>
</dbReference>
<accession>A0AA89C298</accession>
<dbReference type="CDD" id="cd16449">
    <property type="entry name" value="RING-HC"/>
    <property type="match status" value="1"/>
</dbReference>
<dbReference type="PANTHER" id="PTHR25462:SF296">
    <property type="entry name" value="MEIOTIC P26, ISOFORM F"/>
    <property type="match status" value="1"/>
</dbReference>
<dbReference type="SUPFAM" id="SSF57845">
    <property type="entry name" value="B-box zinc-binding domain"/>
    <property type="match status" value="1"/>
</dbReference>
<dbReference type="SMART" id="SM00336">
    <property type="entry name" value="BBOX"/>
    <property type="match status" value="2"/>
</dbReference>
<evidence type="ECO:0000259" key="7">
    <source>
        <dbReference type="PROSITE" id="PS50119"/>
    </source>
</evidence>
<dbReference type="InterPro" id="IPR003649">
    <property type="entry name" value="Bbox_C"/>
</dbReference>
<keyword evidence="3" id="KW-0862">Zinc</keyword>
<organism evidence="8 9">
    <name type="scientific">Pinctada imbricata</name>
    <name type="common">Atlantic pearl-oyster</name>
    <name type="synonym">Pinctada martensii</name>
    <dbReference type="NCBI Taxonomy" id="66713"/>
    <lineage>
        <taxon>Eukaryota</taxon>
        <taxon>Metazoa</taxon>
        <taxon>Spiralia</taxon>
        <taxon>Lophotrochozoa</taxon>
        <taxon>Mollusca</taxon>
        <taxon>Bivalvia</taxon>
        <taxon>Autobranchia</taxon>
        <taxon>Pteriomorphia</taxon>
        <taxon>Pterioida</taxon>
        <taxon>Pterioidea</taxon>
        <taxon>Pteriidae</taxon>
        <taxon>Pinctada</taxon>
    </lineage>
</organism>
<dbReference type="EMBL" id="VSWD01000003">
    <property type="protein sequence ID" value="KAK3105951.1"/>
    <property type="molecule type" value="Genomic_DNA"/>
</dbReference>
<evidence type="ECO:0000256" key="4">
    <source>
        <dbReference type="PROSITE-ProRule" id="PRU00024"/>
    </source>
</evidence>
<comment type="caution">
    <text evidence="8">The sequence shown here is derived from an EMBL/GenBank/DDBJ whole genome shotgun (WGS) entry which is preliminary data.</text>
</comment>
<dbReference type="InterPro" id="IPR013783">
    <property type="entry name" value="Ig-like_fold"/>
</dbReference>
<keyword evidence="1" id="KW-0479">Metal-binding</keyword>
<evidence type="ECO:0000313" key="8">
    <source>
        <dbReference type="EMBL" id="KAK3105951.1"/>
    </source>
</evidence>
<evidence type="ECO:0000256" key="1">
    <source>
        <dbReference type="ARBA" id="ARBA00022723"/>
    </source>
</evidence>
<dbReference type="SMART" id="SM00502">
    <property type="entry name" value="BBC"/>
    <property type="match status" value="1"/>
</dbReference>
<dbReference type="SUPFAM" id="SSF57850">
    <property type="entry name" value="RING/U-box"/>
    <property type="match status" value="1"/>
</dbReference>
<keyword evidence="9" id="KW-1185">Reference proteome</keyword>
<dbReference type="PROSITE" id="PS50119">
    <property type="entry name" value="ZF_BBOX"/>
    <property type="match status" value="1"/>
</dbReference>
<evidence type="ECO:0000256" key="2">
    <source>
        <dbReference type="ARBA" id="ARBA00022771"/>
    </source>
</evidence>
<dbReference type="InterPro" id="IPR047153">
    <property type="entry name" value="TRIM45/56/19-like"/>
</dbReference>
<dbReference type="AlphaFoldDB" id="A0AA89C298"/>
<evidence type="ECO:0000259" key="6">
    <source>
        <dbReference type="PROSITE" id="PS50089"/>
    </source>
</evidence>
<dbReference type="PROSITE" id="PS50089">
    <property type="entry name" value="ZF_RING_2"/>
    <property type="match status" value="1"/>
</dbReference>
<dbReference type="Proteomes" id="UP001186944">
    <property type="component" value="Unassembled WGS sequence"/>
</dbReference>
<evidence type="ECO:0000313" key="9">
    <source>
        <dbReference type="Proteomes" id="UP001186944"/>
    </source>
</evidence>
<dbReference type="PANTHER" id="PTHR25462">
    <property type="entry name" value="BONUS, ISOFORM C-RELATED"/>
    <property type="match status" value="1"/>
</dbReference>
<feature type="region of interest" description="Disordered" evidence="5">
    <location>
        <begin position="476"/>
        <end position="519"/>
    </location>
</feature>
<protein>
    <submittedName>
        <fullName evidence="8">Uncharacterized protein</fullName>
    </submittedName>
</protein>
<dbReference type="GO" id="GO:0008270">
    <property type="term" value="F:zinc ion binding"/>
    <property type="evidence" value="ECO:0007669"/>
    <property type="project" value="UniProtKB-KW"/>
</dbReference>
<feature type="domain" description="B box-type" evidence="7">
    <location>
        <begin position="100"/>
        <end position="146"/>
    </location>
</feature>
<keyword evidence="2 4" id="KW-0863">Zinc-finger</keyword>
<evidence type="ECO:0000256" key="5">
    <source>
        <dbReference type="SAM" id="MobiDB-lite"/>
    </source>
</evidence>
<gene>
    <name evidence="8" type="ORF">FSP39_009404</name>
</gene>
<dbReference type="InterPro" id="IPR001841">
    <property type="entry name" value="Znf_RING"/>
</dbReference>
<dbReference type="Gene3D" id="3.30.40.10">
    <property type="entry name" value="Zinc/RING finger domain, C3HC4 (zinc finger)"/>
    <property type="match status" value="1"/>
</dbReference>
<evidence type="ECO:0000256" key="3">
    <source>
        <dbReference type="ARBA" id="ARBA00022833"/>
    </source>
</evidence>
<dbReference type="SMART" id="SM00184">
    <property type="entry name" value="RING"/>
    <property type="match status" value="1"/>
</dbReference>
<proteinExistence type="predicted"/>
<dbReference type="Gene3D" id="2.60.40.10">
    <property type="entry name" value="Immunoglobulins"/>
    <property type="match status" value="1"/>
</dbReference>
<feature type="domain" description="RING-type" evidence="6">
    <location>
        <begin position="24"/>
        <end position="67"/>
    </location>
</feature>
<dbReference type="PROSITE" id="PS00518">
    <property type="entry name" value="ZF_RING_1"/>
    <property type="match status" value="1"/>
</dbReference>
<reference evidence="8" key="1">
    <citation type="submission" date="2019-08" db="EMBL/GenBank/DDBJ databases">
        <title>The improved chromosome-level genome for the pearl oyster Pinctada fucata martensii using PacBio sequencing and Hi-C.</title>
        <authorList>
            <person name="Zheng Z."/>
        </authorList>
    </citation>
    <scope>NUCLEOTIDE SEQUENCE</scope>
    <source>
        <strain evidence="8">ZZ-2019</strain>
        <tissue evidence="8">Adductor muscle</tissue>
    </source>
</reference>
<dbReference type="Gene3D" id="3.30.160.60">
    <property type="entry name" value="Classic Zinc Finger"/>
    <property type="match status" value="1"/>
</dbReference>
<dbReference type="InterPro" id="IPR013083">
    <property type="entry name" value="Znf_RING/FYVE/PHD"/>
</dbReference>
<name>A0AA89C298_PINIB</name>
<sequence>MGKEEMAGTLTLSPDELTTVFLQCKICTKIFDDDENHPRLLPCLHTVCFECVKSHINGGKITCPVCKEDHQAKPDNLNATLPRDNSRRDLYDFVRVKRAPSAVGCTGCGKNMAEQRCKECAEFLCKECENAHMRVSATKNHTLIRLDSLKQSTSMSAFCQPQMCPDHTDKVLELYCSKESCMKPVCMMCAIVTCSTNTGHKINTCGEVASRQKEHISSLLEDVREVGSDVRAVTDSVSAEIVNVRNQHEGTLAEIDDTFNALQEIIERGRQKMKENVKSVTDKKIGVLEQQKECLREHTKRIKDSMDFSEQALTHTNAPAFLQIEKTVADRLDYLKNKTYDREPYKHATFGFHREGLTNDVQKCIERSAKIWTASVYLPRTKFTIPKEPMQNEAVSIEIDISDNRGNAPVNVNDLEAFTTVAEDPSGSKTDCRLTAKSDRQLQASFTPKDAGKFKIELKILDKVVGSYVLDVKPSGFNKGTLRGSTEQKGLGSQRGAQSTRRPVPPPPTGKEQLTHDPERPDITFDIAHAHKDVSVSPDGKMFQNWSTDGAQEMVPNNSRLQRYKGAVGNFGFQHPGTFFYEMHVDFKVKKPLDKSNLVFEIGIARKSSIGTKLVVSGEKFAWSMIAAHHTECDAICLHIANGSHILHHQKLAENKAGCALQKNFCLLSTRISVAGKYKTEVGNICCAP</sequence>